<dbReference type="Gene3D" id="1.25.40.10">
    <property type="entry name" value="Tetratricopeptide repeat domain"/>
    <property type="match status" value="1"/>
</dbReference>
<keyword evidence="2" id="KW-0805">Transcription regulation</keyword>
<dbReference type="PANTHER" id="PTHR35807:SF1">
    <property type="entry name" value="TRANSCRIPTIONAL REGULATOR REDD"/>
    <property type="match status" value="1"/>
</dbReference>
<dbReference type="SMART" id="SM00862">
    <property type="entry name" value="Trans_reg_C"/>
    <property type="match status" value="1"/>
</dbReference>
<dbReference type="SUPFAM" id="SSF52540">
    <property type="entry name" value="P-loop containing nucleoside triphosphate hydrolases"/>
    <property type="match status" value="1"/>
</dbReference>
<dbReference type="GO" id="GO:0003677">
    <property type="term" value="F:DNA binding"/>
    <property type="evidence" value="ECO:0007669"/>
    <property type="project" value="UniProtKB-UniRule"/>
</dbReference>
<dbReference type="PANTHER" id="PTHR35807">
    <property type="entry name" value="TRANSCRIPTIONAL REGULATOR REDD-RELATED"/>
    <property type="match status" value="1"/>
</dbReference>
<dbReference type="InterPro" id="IPR027417">
    <property type="entry name" value="P-loop_NTPase"/>
</dbReference>
<organism evidence="7 8">
    <name type="scientific">Gordonia humi</name>
    <dbReference type="NCBI Taxonomy" id="686429"/>
    <lineage>
        <taxon>Bacteria</taxon>
        <taxon>Bacillati</taxon>
        <taxon>Actinomycetota</taxon>
        <taxon>Actinomycetes</taxon>
        <taxon>Mycobacteriales</taxon>
        <taxon>Gordoniaceae</taxon>
        <taxon>Gordonia</taxon>
    </lineage>
</organism>
<dbReference type="Gene3D" id="1.10.10.10">
    <property type="entry name" value="Winged helix-like DNA-binding domain superfamily/Winged helix DNA-binding domain"/>
    <property type="match status" value="1"/>
</dbReference>
<dbReference type="InterPro" id="IPR011990">
    <property type="entry name" value="TPR-like_helical_dom_sf"/>
</dbReference>
<dbReference type="SUPFAM" id="SSF46894">
    <property type="entry name" value="C-terminal effector domain of the bipartite response regulators"/>
    <property type="match status" value="1"/>
</dbReference>
<keyword evidence="4" id="KW-0804">Transcription</keyword>
<dbReference type="Pfam" id="PF03704">
    <property type="entry name" value="BTAD"/>
    <property type="match status" value="1"/>
</dbReference>
<dbReference type="CDD" id="cd15831">
    <property type="entry name" value="BTAD"/>
    <property type="match status" value="1"/>
</dbReference>
<dbReference type="SUPFAM" id="SSF48452">
    <property type="entry name" value="TPR-like"/>
    <property type="match status" value="1"/>
</dbReference>
<evidence type="ECO:0000256" key="4">
    <source>
        <dbReference type="ARBA" id="ARBA00023163"/>
    </source>
</evidence>
<dbReference type="RefSeq" id="WP_183372059.1">
    <property type="nucleotide sequence ID" value="NZ_BAABHL010000126.1"/>
</dbReference>
<dbReference type="PROSITE" id="PS51755">
    <property type="entry name" value="OMPR_PHOB"/>
    <property type="match status" value="1"/>
</dbReference>
<keyword evidence="3 5" id="KW-0238">DNA-binding</keyword>
<evidence type="ECO:0000256" key="3">
    <source>
        <dbReference type="ARBA" id="ARBA00023125"/>
    </source>
</evidence>
<sequence>MKQTRAREYLVLGPLVVRRGDAVIDPGPPKQRAVLAALLLARGAVVSTGRLEQSVWGDDPPAAVATSLQAYISNLRRLLRADDGSSPIERVSPGYRLQIGSDFLDVVELGQCVARAREAVDARDWDAALAESACALDLWRGRLLEEFDDQEWIAAEAAAPDELRMAAADAHITALLARGDVAEALGRAQALCRDDPLRDRSVWLHMVALYRDGRAGRALEVFAAHTRSLVDELGIDPGAQLRDLQAAILRQDPELSAWPLDPRWSGARTVVSPAPAGAARSDAGDRIVDAAVIDDTRIIGRENLVGMLRERAVAPGTRWTVLIGPAGIGKTRLAEEAVRLAEAAGERVVWIRCPDAEGVPAWWPLRQLCRALEVDTELLSVPDGADADAARFEVYERVQDLLESVSAHTPITVVVDDVQWADAMSTGLLRYLVPVLRESAVHIVVTLREEEGGDATRLLCETVARDGGTLASVPQLSRDAVGELVRAVSCVDPTATETDEIAARTGGNPLFVSEYARLPAEQRRDTVPAAVRSVLRRRLATLDPTVREVIGQAAVMGDDIDVELLAVLTGRRRDEVADCLDDAVDERIVVGSPDRAGLVFAHALLRDEAAATFAPLRRCRIHLRVAALYEGRTDPGATARRAAHLLDALPVAPVEEVVAACRAAADDATRRWDSESAAHWLGRALQTHESLAGPGASIDDRDALLVGMLRAQVRAGRAQVVLDTVEERIVAAVQQNSAVTVGRLAGVLLRAGGGWPWIAPDAAPGSLHAALESALSLAERDRPSLVRVLGALAIGHCYHRDAGVPAGYLDRAAAIAVDLGEPDVTADALLARLITYSGVSSHAAELIELADELIALPHVDSALDQVIAGSVVTMAAMCLGDVDETGARLRSAIAGSERMRLPVLRAQLRWMEAALAVWHGDFPTAQQHFRTALAVHRQTELYVAGSGALALMATASQRGMFDDVVDDVLGTGGGDRMAWVRGVVSAAPDGPVPRLLAAGVATVAVEHGDEDLIRAMIDAWAADDRPMLWTSLAEAVILADLVVELRLDEYAQTFVDVLAPFRGHIATVGQVGCVGPVDLALAGLYDILGQEWEVASALFRARTLVQAGGSEPGLLRCRLFAAARADASAERDRELVAIADRARELGIPAVADAALRAVPSRRQEEVKRPG</sequence>
<comment type="caution">
    <text evidence="7">The sequence shown here is derived from an EMBL/GenBank/DDBJ whole genome shotgun (WGS) entry which is preliminary data.</text>
</comment>
<dbReference type="InterPro" id="IPR005158">
    <property type="entry name" value="BTAD"/>
</dbReference>
<feature type="DNA-binding region" description="OmpR/PhoB-type" evidence="5">
    <location>
        <begin position="1"/>
        <end position="99"/>
    </location>
</feature>
<dbReference type="Proteomes" id="UP000551501">
    <property type="component" value="Unassembled WGS sequence"/>
</dbReference>
<evidence type="ECO:0000259" key="6">
    <source>
        <dbReference type="PROSITE" id="PS51755"/>
    </source>
</evidence>
<dbReference type="AlphaFoldDB" id="A0A840F6J1"/>
<dbReference type="EMBL" id="JACIFP010000001">
    <property type="protein sequence ID" value="MBB4137169.1"/>
    <property type="molecule type" value="Genomic_DNA"/>
</dbReference>
<dbReference type="Pfam" id="PF00486">
    <property type="entry name" value="Trans_reg_C"/>
    <property type="match status" value="1"/>
</dbReference>
<reference evidence="7 8" key="1">
    <citation type="submission" date="2020-08" db="EMBL/GenBank/DDBJ databases">
        <title>Sequencing the genomes of 1000 actinobacteria strains.</title>
        <authorList>
            <person name="Klenk H.-P."/>
        </authorList>
    </citation>
    <scope>NUCLEOTIDE SEQUENCE [LARGE SCALE GENOMIC DNA]</scope>
    <source>
        <strain evidence="7 8">DSM 45298</strain>
    </source>
</reference>
<keyword evidence="8" id="KW-1185">Reference proteome</keyword>
<dbReference type="InterPro" id="IPR036388">
    <property type="entry name" value="WH-like_DNA-bd_sf"/>
</dbReference>
<dbReference type="InterPro" id="IPR041664">
    <property type="entry name" value="AAA_16"/>
</dbReference>
<protein>
    <submittedName>
        <fullName evidence="7">DNA-binding SARP family transcriptional activator</fullName>
    </submittedName>
</protein>
<gene>
    <name evidence="7" type="ORF">BKA16_003721</name>
</gene>
<dbReference type="Pfam" id="PF13191">
    <property type="entry name" value="AAA_16"/>
    <property type="match status" value="1"/>
</dbReference>
<dbReference type="Gene3D" id="3.40.50.300">
    <property type="entry name" value="P-loop containing nucleotide triphosphate hydrolases"/>
    <property type="match status" value="1"/>
</dbReference>
<name>A0A840F6J1_9ACTN</name>
<dbReference type="SMART" id="SM01043">
    <property type="entry name" value="BTAD"/>
    <property type="match status" value="1"/>
</dbReference>
<evidence type="ECO:0000313" key="7">
    <source>
        <dbReference type="EMBL" id="MBB4137169.1"/>
    </source>
</evidence>
<dbReference type="GO" id="GO:0000160">
    <property type="term" value="P:phosphorelay signal transduction system"/>
    <property type="evidence" value="ECO:0007669"/>
    <property type="project" value="InterPro"/>
</dbReference>
<dbReference type="GO" id="GO:0006355">
    <property type="term" value="P:regulation of DNA-templated transcription"/>
    <property type="evidence" value="ECO:0007669"/>
    <property type="project" value="InterPro"/>
</dbReference>
<dbReference type="InterPro" id="IPR016032">
    <property type="entry name" value="Sig_transdc_resp-reg_C-effctor"/>
</dbReference>
<dbReference type="InterPro" id="IPR051677">
    <property type="entry name" value="AfsR-DnrI-RedD_regulator"/>
</dbReference>
<evidence type="ECO:0000313" key="8">
    <source>
        <dbReference type="Proteomes" id="UP000551501"/>
    </source>
</evidence>
<comment type="similarity">
    <text evidence="1">Belongs to the AfsR/DnrI/RedD regulatory family.</text>
</comment>
<accession>A0A840F6J1</accession>
<evidence type="ECO:0000256" key="1">
    <source>
        <dbReference type="ARBA" id="ARBA00005820"/>
    </source>
</evidence>
<feature type="domain" description="OmpR/PhoB-type" evidence="6">
    <location>
        <begin position="1"/>
        <end position="99"/>
    </location>
</feature>
<evidence type="ECO:0000256" key="2">
    <source>
        <dbReference type="ARBA" id="ARBA00023015"/>
    </source>
</evidence>
<dbReference type="InterPro" id="IPR001867">
    <property type="entry name" value="OmpR/PhoB-type_DNA-bd"/>
</dbReference>
<evidence type="ECO:0000256" key="5">
    <source>
        <dbReference type="PROSITE-ProRule" id="PRU01091"/>
    </source>
</evidence>
<proteinExistence type="inferred from homology"/>